<dbReference type="EMBL" id="JARUPT010000766">
    <property type="protein sequence ID" value="KAK0368809.1"/>
    <property type="molecule type" value="Genomic_DNA"/>
</dbReference>
<keyword evidence="3" id="KW-1185">Reference proteome</keyword>
<proteinExistence type="predicted"/>
<feature type="region of interest" description="Disordered" evidence="1">
    <location>
        <begin position="1"/>
        <end position="34"/>
    </location>
</feature>
<organism evidence="2 3">
    <name type="scientific">Colletotrichum limetticola</name>
    <dbReference type="NCBI Taxonomy" id="1209924"/>
    <lineage>
        <taxon>Eukaryota</taxon>
        <taxon>Fungi</taxon>
        <taxon>Dikarya</taxon>
        <taxon>Ascomycota</taxon>
        <taxon>Pezizomycotina</taxon>
        <taxon>Sordariomycetes</taxon>
        <taxon>Hypocreomycetidae</taxon>
        <taxon>Glomerellales</taxon>
        <taxon>Glomerellaceae</taxon>
        <taxon>Colletotrichum</taxon>
        <taxon>Colletotrichum acutatum species complex</taxon>
    </lineage>
</organism>
<evidence type="ECO:0000256" key="1">
    <source>
        <dbReference type="SAM" id="MobiDB-lite"/>
    </source>
</evidence>
<accession>A0ABQ9PBA9</accession>
<protein>
    <submittedName>
        <fullName evidence="2">Uncharacterized protein</fullName>
    </submittedName>
</protein>
<evidence type="ECO:0000313" key="2">
    <source>
        <dbReference type="EMBL" id="KAK0368809.1"/>
    </source>
</evidence>
<sequence length="56" mass="6219">MVANNGTAGKLRRQTRCAASRHSPISGPGSEKRSLEHRFLLREALQPLPSHRIPMT</sequence>
<reference evidence="2" key="1">
    <citation type="submission" date="2023-04" db="EMBL/GenBank/DDBJ databases">
        <title>Colletotrichum limetticola genome sequence.</title>
        <authorList>
            <person name="Baroncelli R."/>
        </authorList>
    </citation>
    <scope>NUCLEOTIDE SEQUENCE</scope>
    <source>
        <strain evidence="2">KLA-Anderson</strain>
    </source>
</reference>
<name>A0ABQ9PBA9_9PEZI</name>
<evidence type="ECO:0000313" key="3">
    <source>
        <dbReference type="Proteomes" id="UP001169217"/>
    </source>
</evidence>
<gene>
    <name evidence="2" type="ORF">CLIM01_13837</name>
</gene>
<dbReference type="Proteomes" id="UP001169217">
    <property type="component" value="Unassembled WGS sequence"/>
</dbReference>
<comment type="caution">
    <text evidence="2">The sequence shown here is derived from an EMBL/GenBank/DDBJ whole genome shotgun (WGS) entry which is preliminary data.</text>
</comment>